<feature type="region of interest" description="Disordered" evidence="1">
    <location>
        <begin position="1"/>
        <end position="31"/>
    </location>
</feature>
<sequence>MSAGGITTVSEFSDGGSSDGGGQRRRRRGQRCRKRRFGLGADAANVLSRCHRSALFDARCAFRRRSFCISCCRIT</sequence>
<organism evidence="2 3">
    <name type="scientific">Macrostomum lignano</name>
    <dbReference type="NCBI Taxonomy" id="282301"/>
    <lineage>
        <taxon>Eukaryota</taxon>
        <taxon>Metazoa</taxon>
        <taxon>Spiralia</taxon>
        <taxon>Lophotrochozoa</taxon>
        <taxon>Platyhelminthes</taxon>
        <taxon>Rhabditophora</taxon>
        <taxon>Macrostomorpha</taxon>
        <taxon>Macrostomida</taxon>
        <taxon>Macrostomidae</taxon>
        <taxon>Macrostomum</taxon>
    </lineage>
</organism>
<accession>A0A1I8G7E2</accession>
<dbReference type="AlphaFoldDB" id="A0A1I8G7E2"/>
<evidence type="ECO:0000313" key="2">
    <source>
        <dbReference type="Proteomes" id="UP000095280"/>
    </source>
</evidence>
<evidence type="ECO:0000256" key="1">
    <source>
        <dbReference type="SAM" id="MobiDB-lite"/>
    </source>
</evidence>
<name>A0A1I8G7E2_9PLAT</name>
<evidence type="ECO:0000313" key="3">
    <source>
        <dbReference type="WBParaSite" id="maker-uti_cns_0000992-snap-gene-1.5-mRNA-1"/>
    </source>
</evidence>
<feature type="compositionally biased region" description="Polar residues" evidence="1">
    <location>
        <begin position="1"/>
        <end position="11"/>
    </location>
</feature>
<reference evidence="3" key="1">
    <citation type="submission" date="2016-11" db="UniProtKB">
        <authorList>
            <consortium name="WormBaseParasite"/>
        </authorList>
    </citation>
    <scope>IDENTIFICATION</scope>
</reference>
<dbReference type="Proteomes" id="UP000095280">
    <property type="component" value="Unplaced"/>
</dbReference>
<keyword evidence="2" id="KW-1185">Reference proteome</keyword>
<protein>
    <submittedName>
        <fullName evidence="3">Uncharacterized protein</fullName>
    </submittedName>
</protein>
<dbReference type="WBParaSite" id="maker-uti_cns_0000992-snap-gene-1.5-mRNA-1">
    <property type="protein sequence ID" value="maker-uti_cns_0000992-snap-gene-1.5-mRNA-1"/>
    <property type="gene ID" value="maker-uti_cns_0000992-snap-gene-1.5"/>
</dbReference>
<proteinExistence type="predicted"/>